<proteinExistence type="predicted"/>
<reference evidence="1 2" key="1">
    <citation type="submission" date="2019-07" db="EMBL/GenBank/DDBJ databases">
        <title>Whole genome shotgun sequence of Cellulomonas aerilata NBRC 106308.</title>
        <authorList>
            <person name="Hosoyama A."/>
            <person name="Uohara A."/>
            <person name="Ohji S."/>
            <person name="Ichikawa N."/>
        </authorList>
    </citation>
    <scope>NUCLEOTIDE SEQUENCE [LARGE SCALE GENOMIC DNA]</scope>
    <source>
        <strain evidence="1 2">NBRC 106308</strain>
    </source>
</reference>
<evidence type="ECO:0000313" key="1">
    <source>
        <dbReference type="EMBL" id="GEO34919.1"/>
    </source>
</evidence>
<dbReference type="AlphaFoldDB" id="A0A512DEM4"/>
<dbReference type="EMBL" id="BJYY01000016">
    <property type="protein sequence ID" value="GEO34919.1"/>
    <property type="molecule type" value="Genomic_DNA"/>
</dbReference>
<sequence length="79" mass="8333">MPTYLARVTVHAELDPEQVDGLADALGAARTEPADDRVVLWVPGEAPDAGTAEVAARRHVAEVLQGWTVDVDVDEALGS</sequence>
<organism evidence="1 2">
    <name type="scientific">Cellulomonas aerilata</name>
    <dbReference type="NCBI Taxonomy" id="515326"/>
    <lineage>
        <taxon>Bacteria</taxon>
        <taxon>Bacillati</taxon>
        <taxon>Actinomycetota</taxon>
        <taxon>Actinomycetes</taxon>
        <taxon>Micrococcales</taxon>
        <taxon>Cellulomonadaceae</taxon>
        <taxon>Cellulomonas</taxon>
    </lineage>
</organism>
<gene>
    <name evidence="1" type="ORF">CAE01nite_26440</name>
</gene>
<protein>
    <submittedName>
        <fullName evidence="1">Uncharacterized protein</fullName>
    </submittedName>
</protein>
<comment type="caution">
    <text evidence="1">The sequence shown here is derived from an EMBL/GenBank/DDBJ whole genome shotgun (WGS) entry which is preliminary data.</text>
</comment>
<dbReference type="OrthoDB" id="4827460at2"/>
<dbReference type="RefSeq" id="WP_146905350.1">
    <property type="nucleotide sequence ID" value="NZ_BAAARM010000001.1"/>
</dbReference>
<dbReference type="Proteomes" id="UP000321181">
    <property type="component" value="Unassembled WGS sequence"/>
</dbReference>
<name>A0A512DEM4_9CELL</name>
<keyword evidence="2" id="KW-1185">Reference proteome</keyword>
<accession>A0A512DEM4</accession>
<evidence type="ECO:0000313" key="2">
    <source>
        <dbReference type="Proteomes" id="UP000321181"/>
    </source>
</evidence>